<dbReference type="RefSeq" id="XP_018038518.1">
    <property type="nucleotide sequence ID" value="XM_018186687.1"/>
</dbReference>
<gene>
    <name evidence="1" type="ORF">CC84DRAFT_557518</name>
</gene>
<organism evidence="1 2">
    <name type="scientific">Paraphaeosphaeria sporulosa</name>
    <dbReference type="NCBI Taxonomy" id="1460663"/>
    <lineage>
        <taxon>Eukaryota</taxon>
        <taxon>Fungi</taxon>
        <taxon>Dikarya</taxon>
        <taxon>Ascomycota</taxon>
        <taxon>Pezizomycotina</taxon>
        <taxon>Dothideomycetes</taxon>
        <taxon>Pleosporomycetidae</taxon>
        <taxon>Pleosporales</taxon>
        <taxon>Massarineae</taxon>
        <taxon>Didymosphaeriaceae</taxon>
        <taxon>Paraphaeosphaeria</taxon>
    </lineage>
</organism>
<reference evidence="1 2" key="1">
    <citation type="submission" date="2016-05" db="EMBL/GenBank/DDBJ databases">
        <title>Comparative analysis of secretome profiles of manganese(II)-oxidizing ascomycete fungi.</title>
        <authorList>
            <consortium name="DOE Joint Genome Institute"/>
            <person name="Zeiner C.A."/>
            <person name="Purvine S.O."/>
            <person name="Zink E.M."/>
            <person name="Wu S."/>
            <person name="Pasa-Tolic L."/>
            <person name="Chaput D.L."/>
            <person name="Haridas S."/>
            <person name="Grigoriev I.V."/>
            <person name="Santelli C.M."/>
            <person name="Hansel C.M."/>
        </authorList>
    </citation>
    <scope>NUCLEOTIDE SEQUENCE [LARGE SCALE GENOMIC DNA]</scope>
    <source>
        <strain evidence="1 2">AP3s5-JAC2a</strain>
    </source>
</reference>
<sequence>MLLLVGTPGGCFIPIAFRSPGWVSLLPFSFSRLAGFGNSARCFSTRLSFGLTSMRAGPPGPIVYAPGLASFYLSPLTAATGAGGIPFLYLPFSSSCSRGRWCGRAVVSDTHRVLLNVEWRTSILPMPQHDRDGRRLVRSTSPPTTVPGLDLTRVAVLSRTSSSFLEHMFTREWCINPTKANTK</sequence>
<dbReference type="GeneID" id="28770173"/>
<dbReference type="EMBL" id="KV441550">
    <property type="protein sequence ID" value="OAG08153.1"/>
    <property type="molecule type" value="Genomic_DNA"/>
</dbReference>
<dbReference type="InParanoid" id="A0A177CKX0"/>
<accession>A0A177CKX0</accession>
<evidence type="ECO:0000313" key="1">
    <source>
        <dbReference type="EMBL" id="OAG08153.1"/>
    </source>
</evidence>
<proteinExistence type="predicted"/>
<dbReference type="OrthoDB" id="10619656at2759"/>
<dbReference type="AlphaFoldDB" id="A0A177CKX0"/>
<dbReference type="Proteomes" id="UP000077069">
    <property type="component" value="Unassembled WGS sequence"/>
</dbReference>
<name>A0A177CKX0_9PLEO</name>
<keyword evidence="2" id="KW-1185">Reference proteome</keyword>
<protein>
    <submittedName>
        <fullName evidence="1">Uncharacterized protein</fullName>
    </submittedName>
</protein>
<evidence type="ECO:0000313" key="2">
    <source>
        <dbReference type="Proteomes" id="UP000077069"/>
    </source>
</evidence>